<feature type="region of interest" description="Disordered" evidence="1">
    <location>
        <begin position="45"/>
        <end position="71"/>
    </location>
</feature>
<proteinExistence type="predicted"/>
<dbReference type="Proteomes" id="UP000663889">
    <property type="component" value="Unassembled WGS sequence"/>
</dbReference>
<evidence type="ECO:0000313" key="4">
    <source>
        <dbReference type="Proteomes" id="UP000663889"/>
    </source>
</evidence>
<reference evidence="2" key="1">
    <citation type="submission" date="2021-02" db="EMBL/GenBank/DDBJ databases">
        <authorList>
            <person name="Nowell W R."/>
        </authorList>
    </citation>
    <scope>NUCLEOTIDE SEQUENCE</scope>
</reference>
<sequence>MKKQHPALLYNDEDSNFDNCDSSNNNSSVEITWTIDECENELERLSTYHQLKPEDNNDDDDNEEKEYNKKNMMIEKKIRDRIC</sequence>
<organism evidence="2 4">
    <name type="scientific">Rotaria sordida</name>
    <dbReference type="NCBI Taxonomy" id="392033"/>
    <lineage>
        <taxon>Eukaryota</taxon>
        <taxon>Metazoa</taxon>
        <taxon>Spiralia</taxon>
        <taxon>Gnathifera</taxon>
        <taxon>Rotifera</taxon>
        <taxon>Eurotatoria</taxon>
        <taxon>Bdelloidea</taxon>
        <taxon>Philodinida</taxon>
        <taxon>Philodinidae</taxon>
        <taxon>Rotaria</taxon>
    </lineage>
</organism>
<protein>
    <submittedName>
        <fullName evidence="2">Uncharacterized protein</fullName>
    </submittedName>
</protein>
<dbReference type="AlphaFoldDB" id="A0A815LI99"/>
<evidence type="ECO:0000313" key="2">
    <source>
        <dbReference type="EMBL" id="CAF1406407.1"/>
    </source>
</evidence>
<evidence type="ECO:0000313" key="3">
    <source>
        <dbReference type="EMBL" id="CAF3651387.1"/>
    </source>
</evidence>
<name>A0A815LI99_9BILA</name>
<accession>A0A815LI99</accession>
<evidence type="ECO:0000256" key="1">
    <source>
        <dbReference type="SAM" id="MobiDB-lite"/>
    </source>
</evidence>
<gene>
    <name evidence="3" type="ORF">FNK824_LOCUS6007</name>
    <name evidence="2" type="ORF">SEV965_LOCUS31677</name>
</gene>
<feature type="region of interest" description="Disordered" evidence="1">
    <location>
        <begin position="1"/>
        <end position="23"/>
    </location>
</feature>
<dbReference type="Proteomes" id="UP000663874">
    <property type="component" value="Unassembled WGS sequence"/>
</dbReference>
<comment type="caution">
    <text evidence="2">The sequence shown here is derived from an EMBL/GenBank/DDBJ whole genome shotgun (WGS) entry which is preliminary data.</text>
</comment>
<feature type="compositionally biased region" description="Basic and acidic residues" evidence="1">
    <location>
        <begin position="45"/>
        <end position="55"/>
    </location>
</feature>
<dbReference type="EMBL" id="CAJOBE010000504">
    <property type="protein sequence ID" value="CAF3651387.1"/>
    <property type="molecule type" value="Genomic_DNA"/>
</dbReference>
<dbReference type="EMBL" id="CAJNOU010003723">
    <property type="protein sequence ID" value="CAF1406407.1"/>
    <property type="molecule type" value="Genomic_DNA"/>
</dbReference>